<name>A0ABP7D1Z9_9GAMM</name>
<evidence type="ECO:0000259" key="1">
    <source>
        <dbReference type="Pfam" id="PF12728"/>
    </source>
</evidence>
<evidence type="ECO:0000313" key="2">
    <source>
        <dbReference type="EMBL" id="GAA3699594.1"/>
    </source>
</evidence>
<dbReference type="EMBL" id="BAABDS010000003">
    <property type="protein sequence ID" value="GAA3699594.1"/>
    <property type="molecule type" value="Genomic_DNA"/>
</dbReference>
<dbReference type="InterPro" id="IPR036388">
    <property type="entry name" value="WH-like_DNA-bd_sf"/>
</dbReference>
<dbReference type="Gene3D" id="1.10.10.10">
    <property type="entry name" value="Winged helix-like DNA-binding domain superfamily/Winged helix DNA-binding domain"/>
    <property type="match status" value="1"/>
</dbReference>
<dbReference type="SUPFAM" id="SSF46955">
    <property type="entry name" value="Putative DNA-binding domain"/>
    <property type="match status" value="1"/>
</dbReference>
<gene>
    <name evidence="2" type="ORF">GCM10022421_02440</name>
</gene>
<evidence type="ECO:0000313" key="3">
    <source>
        <dbReference type="Proteomes" id="UP001501479"/>
    </source>
</evidence>
<dbReference type="Pfam" id="PF12728">
    <property type="entry name" value="HTH_17"/>
    <property type="match status" value="1"/>
</dbReference>
<dbReference type="InterPro" id="IPR009061">
    <property type="entry name" value="DNA-bd_dom_put_sf"/>
</dbReference>
<proteinExistence type="predicted"/>
<dbReference type="Proteomes" id="UP001501479">
    <property type="component" value="Unassembled WGS sequence"/>
</dbReference>
<comment type="caution">
    <text evidence="2">The sequence shown here is derived from an EMBL/GenBank/DDBJ whole genome shotgun (WGS) entry which is preliminary data.</text>
</comment>
<organism evidence="2 3">
    <name type="scientific">Oceanisphaera sediminis</name>
    <dbReference type="NCBI Taxonomy" id="981381"/>
    <lineage>
        <taxon>Bacteria</taxon>
        <taxon>Pseudomonadati</taxon>
        <taxon>Pseudomonadota</taxon>
        <taxon>Gammaproteobacteria</taxon>
        <taxon>Aeromonadales</taxon>
        <taxon>Aeromonadaceae</taxon>
        <taxon>Oceanisphaera</taxon>
    </lineage>
</organism>
<reference evidence="3" key="1">
    <citation type="journal article" date="2019" name="Int. J. Syst. Evol. Microbiol.">
        <title>The Global Catalogue of Microorganisms (GCM) 10K type strain sequencing project: providing services to taxonomists for standard genome sequencing and annotation.</title>
        <authorList>
            <consortium name="The Broad Institute Genomics Platform"/>
            <consortium name="The Broad Institute Genome Sequencing Center for Infectious Disease"/>
            <person name="Wu L."/>
            <person name="Ma J."/>
        </authorList>
    </citation>
    <scope>NUCLEOTIDE SEQUENCE [LARGE SCALE GENOMIC DNA]</scope>
    <source>
        <strain evidence="3">JCM 17329</strain>
    </source>
</reference>
<dbReference type="RefSeq" id="WP_344961606.1">
    <property type="nucleotide sequence ID" value="NZ_BAABDS010000003.1"/>
</dbReference>
<protein>
    <recommendedName>
        <fullName evidence="1">Helix-turn-helix domain-containing protein</fullName>
    </recommendedName>
</protein>
<sequence length="81" mass="9100">MNITNSQSHTHNQHLTIELEANPRYTRKEAAAYLGVAYATLANWAYTGRNGLKYHRCGKKAIYMKADLDAWLAEQSGTQTA</sequence>
<keyword evidence="3" id="KW-1185">Reference proteome</keyword>
<accession>A0ABP7D1Z9</accession>
<dbReference type="InterPro" id="IPR041657">
    <property type="entry name" value="HTH_17"/>
</dbReference>
<feature type="domain" description="Helix-turn-helix" evidence="1">
    <location>
        <begin position="25"/>
        <end position="76"/>
    </location>
</feature>